<dbReference type="GO" id="GO:0009617">
    <property type="term" value="P:response to bacterium"/>
    <property type="evidence" value="ECO:0007669"/>
    <property type="project" value="TreeGrafter"/>
</dbReference>
<accession>A0A9R0AKU3</accession>
<evidence type="ECO:0000256" key="4">
    <source>
        <dbReference type="ARBA" id="ARBA00022859"/>
    </source>
</evidence>
<dbReference type="CDD" id="cd00099">
    <property type="entry name" value="IgV"/>
    <property type="match status" value="1"/>
</dbReference>
<dbReference type="InterPro" id="IPR013106">
    <property type="entry name" value="Ig_V-set"/>
</dbReference>
<evidence type="ECO:0000256" key="6">
    <source>
        <dbReference type="ARBA" id="ARBA00023157"/>
    </source>
</evidence>
<comment type="subcellular location">
    <subcellularLocation>
        <location evidence="1">Cell membrane</location>
    </subcellularLocation>
</comment>
<evidence type="ECO:0000256" key="2">
    <source>
        <dbReference type="ARBA" id="ARBA00022475"/>
    </source>
</evidence>
<feature type="domain" description="Immunoglobulin" evidence="8">
    <location>
        <begin position="24"/>
        <end position="128"/>
    </location>
</feature>
<dbReference type="GeneID" id="122140804"/>
<evidence type="ECO:0000256" key="5">
    <source>
        <dbReference type="ARBA" id="ARBA00023136"/>
    </source>
</evidence>
<keyword evidence="5" id="KW-0472">Membrane</keyword>
<dbReference type="GO" id="GO:0005886">
    <property type="term" value="C:plasma membrane"/>
    <property type="evidence" value="ECO:0007669"/>
    <property type="project" value="UniProtKB-SubCell"/>
</dbReference>
<keyword evidence="7" id="KW-0325">Glycoprotein</keyword>
<dbReference type="KEGG" id="ccar:122140804"/>
<dbReference type="RefSeq" id="XP_042601750.1">
    <property type="nucleotide sequence ID" value="XM_042745816.1"/>
</dbReference>
<dbReference type="InterPro" id="IPR052051">
    <property type="entry name" value="TCR_complex_component"/>
</dbReference>
<proteinExistence type="predicted"/>
<evidence type="ECO:0000256" key="3">
    <source>
        <dbReference type="ARBA" id="ARBA00022729"/>
    </source>
</evidence>
<dbReference type="SMART" id="SM00409">
    <property type="entry name" value="IG"/>
    <property type="match status" value="2"/>
</dbReference>
<feature type="domain" description="Immunoglobulin" evidence="8">
    <location>
        <begin position="158"/>
        <end position="230"/>
    </location>
</feature>
<name>A0A9R0AKU3_CYPCA</name>
<dbReference type="Proteomes" id="UP001155660">
    <property type="component" value="Chromosome B19"/>
</dbReference>
<dbReference type="Pfam" id="PF07686">
    <property type="entry name" value="V-set"/>
    <property type="match status" value="1"/>
</dbReference>
<protein>
    <submittedName>
        <fullName evidence="9">Uncharacterized protein LOC122140804</fullName>
    </submittedName>
</protein>
<dbReference type="InterPro" id="IPR003599">
    <property type="entry name" value="Ig_sub"/>
</dbReference>
<dbReference type="AlphaFoldDB" id="A0A9R0AKU3"/>
<organism evidence="9">
    <name type="scientific">Cyprinus carpio</name>
    <name type="common">Common carp</name>
    <dbReference type="NCBI Taxonomy" id="7962"/>
    <lineage>
        <taxon>Eukaryota</taxon>
        <taxon>Metazoa</taxon>
        <taxon>Chordata</taxon>
        <taxon>Craniata</taxon>
        <taxon>Vertebrata</taxon>
        <taxon>Euteleostomi</taxon>
        <taxon>Actinopterygii</taxon>
        <taxon>Neopterygii</taxon>
        <taxon>Teleostei</taxon>
        <taxon>Ostariophysi</taxon>
        <taxon>Cypriniformes</taxon>
        <taxon>Cyprinidae</taxon>
        <taxon>Cyprininae</taxon>
        <taxon>Cyprinus</taxon>
    </lineage>
</organism>
<evidence type="ECO:0000256" key="1">
    <source>
        <dbReference type="ARBA" id="ARBA00004236"/>
    </source>
</evidence>
<keyword evidence="6" id="KW-1015">Disulfide bond</keyword>
<evidence type="ECO:0000313" key="9">
    <source>
        <dbReference type="RefSeq" id="XP_042601750.1"/>
    </source>
</evidence>
<sequence>MEKIMLFCVFSYRIIQISSSEHDVTLLRFRLTESISLNCNMTDKFRMAWYHQNPDSGRLTLLLSAKIWSSLHTEYSQNSRMRVYGDRMSISLNIIGLMESDSGLYYCGTGHTFNSVMYFDKPIRLVMEEKLTDREDKVHSITDLSEDDEIRDASEHNVTLLRFQLNETLTLNCNMTDKAEMTWYHQNPESGRLTMLIFAIWPLRLSVSGIWQARFQPIHNAHSPLSTNQSHLPRIKDPIKAL</sequence>
<evidence type="ECO:0000256" key="7">
    <source>
        <dbReference type="ARBA" id="ARBA00023180"/>
    </source>
</evidence>
<reference evidence="9" key="1">
    <citation type="submission" date="2025-08" db="UniProtKB">
        <authorList>
            <consortium name="RefSeq"/>
        </authorList>
    </citation>
    <scope>IDENTIFICATION</scope>
    <source>
        <tissue evidence="9">Muscle</tissue>
    </source>
</reference>
<dbReference type="OrthoDB" id="8918441at2759"/>
<keyword evidence="4" id="KW-0391">Immunity</keyword>
<dbReference type="PANTHER" id="PTHR19433">
    <property type="entry name" value="T-CELL RECEPTOR ALPHA CHAIN V REGION-RELATED"/>
    <property type="match status" value="1"/>
</dbReference>
<gene>
    <name evidence="9" type="primary">LOC122140804</name>
</gene>
<keyword evidence="2" id="KW-1003">Cell membrane</keyword>
<keyword evidence="3" id="KW-0732">Signal</keyword>
<evidence type="ECO:0000259" key="8">
    <source>
        <dbReference type="SMART" id="SM00409"/>
    </source>
</evidence>
<dbReference type="GO" id="GO:0002376">
    <property type="term" value="P:immune system process"/>
    <property type="evidence" value="ECO:0007669"/>
    <property type="project" value="UniProtKB-KW"/>
</dbReference>